<feature type="compositionally biased region" description="Acidic residues" evidence="1">
    <location>
        <begin position="212"/>
        <end position="221"/>
    </location>
</feature>
<dbReference type="Proteomes" id="UP000594262">
    <property type="component" value="Unplaced"/>
</dbReference>
<organism evidence="2 3">
    <name type="scientific">Clytia hemisphaerica</name>
    <dbReference type="NCBI Taxonomy" id="252671"/>
    <lineage>
        <taxon>Eukaryota</taxon>
        <taxon>Metazoa</taxon>
        <taxon>Cnidaria</taxon>
        <taxon>Hydrozoa</taxon>
        <taxon>Hydroidolina</taxon>
        <taxon>Leptothecata</taxon>
        <taxon>Obeliida</taxon>
        <taxon>Clytiidae</taxon>
        <taxon>Clytia</taxon>
    </lineage>
</organism>
<evidence type="ECO:0000313" key="3">
    <source>
        <dbReference type="Proteomes" id="UP000594262"/>
    </source>
</evidence>
<evidence type="ECO:0000256" key="1">
    <source>
        <dbReference type="SAM" id="MobiDB-lite"/>
    </source>
</evidence>
<feature type="region of interest" description="Disordered" evidence="1">
    <location>
        <begin position="84"/>
        <end position="111"/>
    </location>
</feature>
<reference evidence="2" key="1">
    <citation type="submission" date="2021-01" db="UniProtKB">
        <authorList>
            <consortium name="EnsemblMetazoa"/>
        </authorList>
    </citation>
    <scope>IDENTIFICATION</scope>
</reference>
<keyword evidence="3" id="KW-1185">Reference proteome</keyword>
<dbReference type="AlphaFoldDB" id="A0A7M6DMM2"/>
<dbReference type="EnsemblMetazoa" id="CLYHEMT016448.4">
    <property type="protein sequence ID" value="CLYHEMP016448.4"/>
    <property type="gene ID" value="CLYHEMG016448"/>
</dbReference>
<evidence type="ECO:0000313" key="2">
    <source>
        <dbReference type="EnsemblMetazoa" id="CLYHEMP016448.4"/>
    </source>
</evidence>
<proteinExistence type="predicted"/>
<feature type="region of interest" description="Disordered" evidence="1">
    <location>
        <begin position="192"/>
        <end position="237"/>
    </location>
</feature>
<sequence length="237" mass="26290">MVQLGHVNTPVSNSTGPWKDGRCMIGKDGRPEFYTKQGHQPCVLNDGSHNCPLTEMKTMNTEYPHCFICCWSKIAETKCPTLPQTTTPPALNVTKQETRGEEQTSPEQTAPGCKKDVLFTAGVSFLILFLCSLAQFKYHQNQRLSLVKENDNLKETLTNIIPENPVQDHFLGENEPIRNDVAAGDYDVNQGLTDEHVDVPSGTKKSFHFDTNDVEEGENQNDEGIGSSEASSRESIC</sequence>
<protein>
    <submittedName>
        <fullName evidence="2">Uncharacterized protein</fullName>
    </submittedName>
</protein>
<accession>A0A7M6DMM2</accession>
<feature type="compositionally biased region" description="Polar residues" evidence="1">
    <location>
        <begin position="228"/>
        <end position="237"/>
    </location>
</feature>
<dbReference type="OrthoDB" id="5965391at2759"/>
<name>A0A7M6DMM2_9CNID</name>